<dbReference type="Proteomes" id="UP001586593">
    <property type="component" value="Unassembled WGS sequence"/>
</dbReference>
<keyword evidence="3" id="KW-1185">Reference proteome</keyword>
<protein>
    <submittedName>
        <fullName evidence="2">Uncharacterized protein</fullName>
    </submittedName>
</protein>
<sequence length="146" mass="15320">MCAEDLDGARACGGVADRPSGPRAQGQAWHPALRGRGPLLSRAILGVEADLRPRDPTRAHQHVAREAFYLEARGWGPGDGSPGMGAHVSTSPSGMRARAVQHPTFPRLGPCNPPTRCHYATTQRHGSASLVLGSREAAYAVSAGPL</sequence>
<comment type="caution">
    <text evidence="2">The sequence shown here is derived from an EMBL/GenBank/DDBJ whole genome shotgun (WGS) entry which is preliminary data.</text>
</comment>
<evidence type="ECO:0000313" key="2">
    <source>
        <dbReference type="EMBL" id="KAL1844689.1"/>
    </source>
</evidence>
<gene>
    <name evidence="2" type="ORF">VTK73DRAFT_2020</name>
</gene>
<dbReference type="EMBL" id="JAZHXJ010001535">
    <property type="protein sequence ID" value="KAL1844689.1"/>
    <property type="molecule type" value="Genomic_DNA"/>
</dbReference>
<evidence type="ECO:0000313" key="3">
    <source>
        <dbReference type="Proteomes" id="UP001586593"/>
    </source>
</evidence>
<name>A0ABR3VSQ9_9PEZI</name>
<evidence type="ECO:0000256" key="1">
    <source>
        <dbReference type="SAM" id="MobiDB-lite"/>
    </source>
</evidence>
<accession>A0ABR3VSQ9</accession>
<organism evidence="2 3">
    <name type="scientific">Phialemonium thermophilum</name>
    <dbReference type="NCBI Taxonomy" id="223376"/>
    <lineage>
        <taxon>Eukaryota</taxon>
        <taxon>Fungi</taxon>
        <taxon>Dikarya</taxon>
        <taxon>Ascomycota</taxon>
        <taxon>Pezizomycotina</taxon>
        <taxon>Sordariomycetes</taxon>
        <taxon>Sordariomycetidae</taxon>
        <taxon>Cephalothecales</taxon>
        <taxon>Cephalothecaceae</taxon>
        <taxon>Phialemonium</taxon>
    </lineage>
</organism>
<reference evidence="2 3" key="1">
    <citation type="journal article" date="2024" name="Commun. Biol.">
        <title>Comparative genomic analysis of thermophilic fungi reveals convergent evolutionary adaptations and gene losses.</title>
        <authorList>
            <person name="Steindorff A.S."/>
            <person name="Aguilar-Pontes M.V."/>
            <person name="Robinson A.J."/>
            <person name="Andreopoulos B."/>
            <person name="LaButti K."/>
            <person name="Kuo A."/>
            <person name="Mondo S."/>
            <person name="Riley R."/>
            <person name="Otillar R."/>
            <person name="Haridas S."/>
            <person name="Lipzen A."/>
            <person name="Grimwood J."/>
            <person name="Schmutz J."/>
            <person name="Clum A."/>
            <person name="Reid I.D."/>
            <person name="Moisan M.C."/>
            <person name="Butler G."/>
            <person name="Nguyen T.T.M."/>
            <person name="Dewar K."/>
            <person name="Conant G."/>
            <person name="Drula E."/>
            <person name="Henrissat B."/>
            <person name="Hansel C."/>
            <person name="Singer S."/>
            <person name="Hutchinson M.I."/>
            <person name="de Vries R.P."/>
            <person name="Natvig D.O."/>
            <person name="Powell A.J."/>
            <person name="Tsang A."/>
            <person name="Grigoriev I.V."/>
        </authorList>
    </citation>
    <scope>NUCLEOTIDE SEQUENCE [LARGE SCALE GENOMIC DNA]</scope>
    <source>
        <strain evidence="2 3">ATCC 24622</strain>
    </source>
</reference>
<proteinExistence type="predicted"/>
<feature type="region of interest" description="Disordered" evidence="1">
    <location>
        <begin position="1"/>
        <end position="29"/>
    </location>
</feature>